<comment type="caution">
    <text evidence="4">The sequence shown here is derived from an EMBL/GenBank/DDBJ whole genome shotgun (WGS) entry which is preliminary data.</text>
</comment>
<dbReference type="PANTHER" id="PTHR35174">
    <property type="entry name" value="BLL7171 PROTEIN-RELATED"/>
    <property type="match status" value="1"/>
</dbReference>
<evidence type="ECO:0000256" key="2">
    <source>
        <dbReference type="SAM" id="MobiDB-lite"/>
    </source>
</evidence>
<accession>A0A2P8DH21</accession>
<sequence length="114" mass="12515">MRFALVSMESPASRRSIREDRERHRKRIEGWMRDQAEAGTLVGGEAFETESVGPVTVRSDAAGRTTVTEGPFAPGEETLGGFVLVEVADRAEAIRAAESWPTGETIEVRPIWEG</sequence>
<dbReference type="Pfam" id="PF03795">
    <property type="entry name" value="YCII"/>
    <property type="match status" value="1"/>
</dbReference>
<comment type="similarity">
    <text evidence="1">Belongs to the YciI family.</text>
</comment>
<reference evidence="4 5" key="1">
    <citation type="submission" date="2018-03" db="EMBL/GenBank/DDBJ databases">
        <title>Genomic Encyclopedia of Archaeal and Bacterial Type Strains, Phase II (KMG-II): from individual species to whole genera.</title>
        <authorList>
            <person name="Goeker M."/>
        </authorList>
    </citation>
    <scope>NUCLEOTIDE SEQUENCE [LARGE SCALE GENOMIC DNA]</scope>
    <source>
        <strain evidence="4 5">DSM 45312</strain>
    </source>
</reference>
<dbReference type="SUPFAM" id="SSF54909">
    <property type="entry name" value="Dimeric alpha+beta barrel"/>
    <property type="match status" value="1"/>
</dbReference>
<evidence type="ECO:0000259" key="3">
    <source>
        <dbReference type="Pfam" id="PF03795"/>
    </source>
</evidence>
<name>A0A2P8DH21_9ACTN</name>
<organism evidence="4 5">
    <name type="scientific">Murinocardiopsis flavida</name>
    <dbReference type="NCBI Taxonomy" id="645275"/>
    <lineage>
        <taxon>Bacteria</taxon>
        <taxon>Bacillati</taxon>
        <taxon>Actinomycetota</taxon>
        <taxon>Actinomycetes</taxon>
        <taxon>Streptosporangiales</taxon>
        <taxon>Nocardiopsidaceae</taxon>
        <taxon>Murinocardiopsis</taxon>
    </lineage>
</organism>
<dbReference type="EMBL" id="PYGA01000011">
    <property type="protein sequence ID" value="PSK96514.1"/>
    <property type="molecule type" value="Genomic_DNA"/>
</dbReference>
<dbReference type="AlphaFoldDB" id="A0A2P8DH21"/>
<dbReference type="InterPro" id="IPR005545">
    <property type="entry name" value="YCII"/>
</dbReference>
<feature type="region of interest" description="Disordered" evidence="2">
    <location>
        <begin position="1"/>
        <end position="21"/>
    </location>
</feature>
<dbReference type="Gene3D" id="3.30.70.1060">
    <property type="entry name" value="Dimeric alpha+beta barrel"/>
    <property type="match status" value="1"/>
</dbReference>
<feature type="domain" description="YCII-related" evidence="3">
    <location>
        <begin position="1"/>
        <end position="113"/>
    </location>
</feature>
<keyword evidence="5" id="KW-1185">Reference proteome</keyword>
<evidence type="ECO:0000256" key="1">
    <source>
        <dbReference type="ARBA" id="ARBA00007689"/>
    </source>
</evidence>
<dbReference type="PANTHER" id="PTHR35174:SF3">
    <property type="entry name" value="BLL7171 PROTEIN"/>
    <property type="match status" value="1"/>
</dbReference>
<proteinExistence type="inferred from homology"/>
<dbReference type="Proteomes" id="UP000240542">
    <property type="component" value="Unassembled WGS sequence"/>
</dbReference>
<gene>
    <name evidence="4" type="ORF">CLV63_111109</name>
</gene>
<protein>
    <submittedName>
        <fullName evidence="4">YCII-related domain-containing protein</fullName>
    </submittedName>
</protein>
<dbReference type="OrthoDB" id="3538523at2"/>
<evidence type="ECO:0000313" key="4">
    <source>
        <dbReference type="EMBL" id="PSK96514.1"/>
    </source>
</evidence>
<dbReference type="InterPro" id="IPR011008">
    <property type="entry name" value="Dimeric_a/b-barrel"/>
</dbReference>
<evidence type="ECO:0000313" key="5">
    <source>
        <dbReference type="Proteomes" id="UP000240542"/>
    </source>
</evidence>